<sequence>MNRSGAEGVESCQALCRRKYVPRPSLLDVGDQSIKAGTSFSVVSYNILAECHRQKWDYSYTAEEFLVQEYRHALLMKELQQLDGDVVCLQEVNPGYFNDALFPAMRMLGYDGLLKRRTKEEYDEGEATFFKTDLFELDSSRAVSLTEVTWREMERRGLSPDIEMAVNKYLDRADVVLVTRLRCKGSSRVVTVGNVHLCWEDNLHPDVKAVQAACAIKEVVGMAGSDGAHIICGDFNSEWSSPIYQLVLDGYLSDSSIATLQGVQRLELNDGAKKSLVEHYEAAFHHQASNLKSAYASVLGAEPEMTCYTDQMWMLDYIFYDSNTVIPSSVLAHVEKSIIVGTGGLPSKEFPSDHLSLKASFTFL</sequence>
<keyword evidence="3" id="KW-1185">Reference proteome</keyword>
<feature type="domain" description="Endonuclease/exonuclease/phosphatase" evidence="1">
    <location>
        <begin position="70"/>
        <end position="354"/>
    </location>
</feature>
<proteinExistence type="predicted"/>
<name>A0AAN9BLP7_9CAEN</name>
<reference evidence="2 3" key="1">
    <citation type="submission" date="2024-02" db="EMBL/GenBank/DDBJ databases">
        <title>Chromosome-scale genome assembly of the rough periwinkle Littorina saxatilis.</title>
        <authorList>
            <person name="De Jode A."/>
            <person name="Faria R."/>
            <person name="Formenti G."/>
            <person name="Sims Y."/>
            <person name="Smith T.P."/>
            <person name="Tracey A."/>
            <person name="Wood J.M.D."/>
            <person name="Zagrodzka Z.B."/>
            <person name="Johannesson K."/>
            <person name="Butlin R.K."/>
            <person name="Leder E.H."/>
        </authorList>
    </citation>
    <scope>NUCLEOTIDE SEQUENCE [LARGE SCALE GENOMIC DNA]</scope>
    <source>
        <strain evidence="2">Snail1</strain>
        <tissue evidence="2">Muscle</tissue>
    </source>
</reference>
<dbReference type="Pfam" id="PF03372">
    <property type="entry name" value="Exo_endo_phos"/>
    <property type="match status" value="1"/>
</dbReference>
<dbReference type="GO" id="GO:0000175">
    <property type="term" value="F:3'-5'-RNA exonuclease activity"/>
    <property type="evidence" value="ECO:0007669"/>
    <property type="project" value="TreeGrafter"/>
</dbReference>
<dbReference type="PANTHER" id="PTHR12121">
    <property type="entry name" value="CARBON CATABOLITE REPRESSOR PROTEIN 4"/>
    <property type="match status" value="1"/>
</dbReference>
<accession>A0AAN9BLP7</accession>
<gene>
    <name evidence="2" type="ORF">V1264_015758</name>
</gene>
<comment type="caution">
    <text evidence="2">The sequence shown here is derived from an EMBL/GenBank/DDBJ whole genome shotgun (WGS) entry which is preliminary data.</text>
</comment>
<dbReference type="InterPro" id="IPR005135">
    <property type="entry name" value="Endo/exonuclease/phosphatase"/>
</dbReference>
<dbReference type="Gene3D" id="3.60.10.10">
    <property type="entry name" value="Endonuclease/exonuclease/phosphatase"/>
    <property type="match status" value="1"/>
</dbReference>
<dbReference type="Proteomes" id="UP001374579">
    <property type="component" value="Unassembled WGS sequence"/>
</dbReference>
<dbReference type="SUPFAM" id="SSF56219">
    <property type="entry name" value="DNase I-like"/>
    <property type="match status" value="1"/>
</dbReference>
<dbReference type="InterPro" id="IPR036691">
    <property type="entry name" value="Endo/exonu/phosph_ase_sf"/>
</dbReference>
<dbReference type="EMBL" id="JBAMIC010000004">
    <property type="protein sequence ID" value="KAK7107932.1"/>
    <property type="molecule type" value="Genomic_DNA"/>
</dbReference>
<dbReference type="PANTHER" id="PTHR12121:SF98">
    <property type="entry name" value="ENDONUCLEASE_EXONUCLEASE_PHOSPHATASE DOMAIN-CONTAINING PROTEIN"/>
    <property type="match status" value="1"/>
</dbReference>
<organism evidence="2 3">
    <name type="scientific">Littorina saxatilis</name>
    <dbReference type="NCBI Taxonomy" id="31220"/>
    <lineage>
        <taxon>Eukaryota</taxon>
        <taxon>Metazoa</taxon>
        <taxon>Spiralia</taxon>
        <taxon>Lophotrochozoa</taxon>
        <taxon>Mollusca</taxon>
        <taxon>Gastropoda</taxon>
        <taxon>Caenogastropoda</taxon>
        <taxon>Littorinimorpha</taxon>
        <taxon>Littorinoidea</taxon>
        <taxon>Littorinidae</taxon>
        <taxon>Littorina</taxon>
    </lineage>
</organism>
<evidence type="ECO:0000259" key="1">
    <source>
        <dbReference type="Pfam" id="PF03372"/>
    </source>
</evidence>
<evidence type="ECO:0000313" key="2">
    <source>
        <dbReference type="EMBL" id="KAK7107932.1"/>
    </source>
</evidence>
<dbReference type="AlphaFoldDB" id="A0AAN9BLP7"/>
<evidence type="ECO:0000313" key="3">
    <source>
        <dbReference type="Proteomes" id="UP001374579"/>
    </source>
</evidence>
<protein>
    <recommendedName>
        <fullName evidence="1">Endonuclease/exonuclease/phosphatase domain-containing protein</fullName>
    </recommendedName>
</protein>
<dbReference type="InterPro" id="IPR050410">
    <property type="entry name" value="CCR4/nocturin_mRNA_transcr"/>
</dbReference>